<dbReference type="AlphaFoldDB" id="A0A1H5NNE9"/>
<evidence type="ECO:0000313" key="1">
    <source>
        <dbReference type="EMBL" id="SEF02317.1"/>
    </source>
</evidence>
<dbReference type="RefSeq" id="WP_235864455.1">
    <property type="nucleotide sequence ID" value="NZ_FNTY01000002.1"/>
</dbReference>
<dbReference type="EMBL" id="FNTY01000002">
    <property type="protein sequence ID" value="SEF02317.1"/>
    <property type="molecule type" value="Genomic_DNA"/>
</dbReference>
<protein>
    <submittedName>
        <fullName evidence="1">Uncharacterized protein</fullName>
    </submittedName>
</protein>
<organism evidence="1 2">
    <name type="scientific">Pseudomonas migulae</name>
    <dbReference type="NCBI Taxonomy" id="78543"/>
    <lineage>
        <taxon>Bacteria</taxon>
        <taxon>Pseudomonadati</taxon>
        <taxon>Pseudomonadota</taxon>
        <taxon>Gammaproteobacteria</taxon>
        <taxon>Pseudomonadales</taxon>
        <taxon>Pseudomonadaceae</taxon>
        <taxon>Pseudomonas</taxon>
    </lineage>
</organism>
<proteinExistence type="predicted"/>
<reference evidence="1 2" key="1">
    <citation type="submission" date="2016-10" db="EMBL/GenBank/DDBJ databases">
        <authorList>
            <person name="de Groot N.N."/>
        </authorList>
    </citation>
    <scope>NUCLEOTIDE SEQUENCE [LARGE SCALE GENOMIC DNA]</scope>
    <source>
        <strain evidence="1 2">BS3662</strain>
    </source>
</reference>
<dbReference type="Proteomes" id="UP000198985">
    <property type="component" value="Unassembled WGS sequence"/>
</dbReference>
<accession>A0A1H5NNE9</accession>
<name>A0A1H5NNE9_9PSED</name>
<gene>
    <name evidence="1" type="ORF">SAMN04490194_6253</name>
</gene>
<sequence>MAIRIGDEAPDFTAESTEGPLHLYEYYCGFETPAVEVRTRLDDDSSQWKVTNSRYD</sequence>
<evidence type="ECO:0000313" key="2">
    <source>
        <dbReference type="Proteomes" id="UP000198985"/>
    </source>
</evidence>